<keyword evidence="3" id="KW-1185">Reference proteome</keyword>
<proteinExistence type="predicted"/>
<organism evidence="2 3">
    <name type="scientific">Araneus ventricosus</name>
    <name type="common">Orbweaver spider</name>
    <name type="synonym">Epeira ventricosa</name>
    <dbReference type="NCBI Taxonomy" id="182803"/>
    <lineage>
        <taxon>Eukaryota</taxon>
        <taxon>Metazoa</taxon>
        <taxon>Ecdysozoa</taxon>
        <taxon>Arthropoda</taxon>
        <taxon>Chelicerata</taxon>
        <taxon>Arachnida</taxon>
        <taxon>Araneae</taxon>
        <taxon>Araneomorphae</taxon>
        <taxon>Entelegynae</taxon>
        <taxon>Araneoidea</taxon>
        <taxon>Araneidae</taxon>
        <taxon>Araneus</taxon>
    </lineage>
</organism>
<name>A0A4Y2BM99_ARAVE</name>
<sequence length="87" mass="9971">MRRWISGCGEQTKQNGKAMFAERGKQKAGQRERERERTDSKKMEGEGERIVGNEPQTMGFESKGDSHGGRESWVFCGSKILLKMKKY</sequence>
<dbReference type="EMBL" id="BGPR01000091">
    <property type="protein sequence ID" value="GBL93083.1"/>
    <property type="molecule type" value="Genomic_DNA"/>
</dbReference>
<evidence type="ECO:0000256" key="1">
    <source>
        <dbReference type="SAM" id="MobiDB-lite"/>
    </source>
</evidence>
<reference evidence="2 3" key="1">
    <citation type="journal article" date="2019" name="Sci. Rep.">
        <title>Orb-weaving spider Araneus ventricosus genome elucidates the spidroin gene catalogue.</title>
        <authorList>
            <person name="Kono N."/>
            <person name="Nakamura H."/>
            <person name="Ohtoshi R."/>
            <person name="Moran D.A.P."/>
            <person name="Shinohara A."/>
            <person name="Yoshida Y."/>
            <person name="Fujiwara M."/>
            <person name="Mori M."/>
            <person name="Tomita M."/>
            <person name="Arakawa K."/>
        </authorList>
    </citation>
    <scope>NUCLEOTIDE SEQUENCE [LARGE SCALE GENOMIC DNA]</scope>
</reference>
<comment type="caution">
    <text evidence="2">The sequence shown here is derived from an EMBL/GenBank/DDBJ whole genome shotgun (WGS) entry which is preliminary data.</text>
</comment>
<protein>
    <submittedName>
        <fullName evidence="2">Uncharacterized protein</fullName>
    </submittedName>
</protein>
<dbReference type="AlphaFoldDB" id="A0A4Y2BM99"/>
<feature type="region of interest" description="Disordered" evidence="1">
    <location>
        <begin position="1"/>
        <end position="70"/>
    </location>
</feature>
<evidence type="ECO:0000313" key="3">
    <source>
        <dbReference type="Proteomes" id="UP000499080"/>
    </source>
</evidence>
<gene>
    <name evidence="2" type="ORF">AVEN_216442_1</name>
</gene>
<dbReference type="Proteomes" id="UP000499080">
    <property type="component" value="Unassembled WGS sequence"/>
</dbReference>
<evidence type="ECO:0000313" key="2">
    <source>
        <dbReference type="EMBL" id="GBL93083.1"/>
    </source>
</evidence>
<accession>A0A4Y2BM99</accession>
<feature type="compositionally biased region" description="Basic and acidic residues" evidence="1">
    <location>
        <begin position="20"/>
        <end position="51"/>
    </location>
</feature>